<dbReference type="AlphaFoldDB" id="A0A229SCI3"/>
<feature type="domain" description="ATPase AAA-type core" evidence="2">
    <location>
        <begin position="120"/>
        <end position="234"/>
    </location>
</feature>
<gene>
    <name evidence="3" type="ORF">CFP71_13455</name>
</gene>
<evidence type="ECO:0000313" key="4">
    <source>
        <dbReference type="Proteomes" id="UP000215223"/>
    </source>
</evidence>
<organism evidence="3 4">
    <name type="scientific">Amycolatopsis thailandensis</name>
    <dbReference type="NCBI Taxonomy" id="589330"/>
    <lineage>
        <taxon>Bacteria</taxon>
        <taxon>Bacillati</taxon>
        <taxon>Actinomycetota</taxon>
        <taxon>Actinomycetes</taxon>
        <taxon>Pseudonocardiales</taxon>
        <taxon>Pseudonocardiaceae</taxon>
        <taxon>Amycolatopsis</taxon>
    </lineage>
</organism>
<dbReference type="InterPro" id="IPR003959">
    <property type="entry name" value="ATPase_AAA_core"/>
</dbReference>
<accession>A0A229SCI3</accession>
<dbReference type="Gene3D" id="3.40.50.300">
    <property type="entry name" value="P-loop containing nucleotide triphosphate hydrolases"/>
    <property type="match status" value="1"/>
</dbReference>
<feature type="region of interest" description="Disordered" evidence="1">
    <location>
        <begin position="1"/>
        <end position="22"/>
    </location>
</feature>
<dbReference type="SUPFAM" id="SSF52540">
    <property type="entry name" value="P-loop containing nucleoside triphosphate hydrolases"/>
    <property type="match status" value="1"/>
</dbReference>
<evidence type="ECO:0000313" key="3">
    <source>
        <dbReference type="EMBL" id="OXM56429.1"/>
    </source>
</evidence>
<keyword evidence="4" id="KW-1185">Reference proteome</keyword>
<sequence>MFGTQITQRPRRARPTTAAGRAAVTPPRLINSYLRKRALMPASTIVSSGGLYRFFDDSVQTYTRLPVATYSVVFDKLSGHSLRQTDPLAPGDETVYGSHARRVDRILRGYERMNRSVGAILSGDKGMGKSLMLRMLAEKARHQLDLPTILVQDSTPGLASFLDELGEVAVIFDEFEKIFPLSADDESSQTQFLSLFDGVSTTKRLYIVSVNNLNRVNEFMLNRPGRFHYHLRFTYPDPDTVATYLRDQVPGITQTQVDEVVEFSRKYDTNFDHLRAIAFELDGGEKFKDVVGDLNIKRPRRSETKVEARITWHDGGSDVISGTADLFDLDSWQTVTDHNLELALRFRMCDAVPTATGFDFPDGAYELTDVGGPFDEKGTTTSEQTAVSVTLSRARARSLDF</sequence>
<dbReference type="RefSeq" id="WP_093934189.1">
    <property type="nucleotide sequence ID" value="NZ_NMQT01000043.1"/>
</dbReference>
<dbReference type="Proteomes" id="UP000215223">
    <property type="component" value="Unassembled WGS sequence"/>
</dbReference>
<proteinExistence type="predicted"/>
<evidence type="ECO:0000256" key="1">
    <source>
        <dbReference type="SAM" id="MobiDB-lite"/>
    </source>
</evidence>
<dbReference type="InterPro" id="IPR027417">
    <property type="entry name" value="P-loop_NTPase"/>
</dbReference>
<dbReference type="OrthoDB" id="5037894at2"/>
<protein>
    <recommendedName>
        <fullName evidence="2">ATPase AAA-type core domain-containing protein</fullName>
    </recommendedName>
</protein>
<dbReference type="GO" id="GO:0005524">
    <property type="term" value="F:ATP binding"/>
    <property type="evidence" value="ECO:0007669"/>
    <property type="project" value="InterPro"/>
</dbReference>
<comment type="caution">
    <text evidence="3">The sequence shown here is derived from an EMBL/GenBank/DDBJ whole genome shotgun (WGS) entry which is preliminary data.</text>
</comment>
<evidence type="ECO:0000259" key="2">
    <source>
        <dbReference type="Pfam" id="PF00004"/>
    </source>
</evidence>
<reference evidence="3 4" key="1">
    <citation type="submission" date="2017-07" db="EMBL/GenBank/DDBJ databases">
        <title>Amycolatopsis thailandensis Genome sequencing and assembly.</title>
        <authorList>
            <person name="Kaur N."/>
            <person name="Mayilraj S."/>
        </authorList>
    </citation>
    <scope>NUCLEOTIDE SEQUENCE [LARGE SCALE GENOMIC DNA]</scope>
    <source>
        <strain evidence="3 4">JCM 16380</strain>
    </source>
</reference>
<dbReference type="Pfam" id="PF00004">
    <property type="entry name" value="AAA"/>
    <property type="match status" value="1"/>
</dbReference>
<dbReference type="EMBL" id="NMQT01000043">
    <property type="protein sequence ID" value="OXM56429.1"/>
    <property type="molecule type" value="Genomic_DNA"/>
</dbReference>
<name>A0A229SCI3_9PSEU</name>
<dbReference type="GO" id="GO:0016887">
    <property type="term" value="F:ATP hydrolysis activity"/>
    <property type="evidence" value="ECO:0007669"/>
    <property type="project" value="InterPro"/>
</dbReference>